<dbReference type="CDD" id="cd04301">
    <property type="entry name" value="NAT_SF"/>
    <property type="match status" value="1"/>
</dbReference>
<dbReference type="RefSeq" id="WP_340903353.1">
    <property type="nucleotide sequence ID" value="NZ_JBHLUU010000016.1"/>
</dbReference>
<comment type="caution">
    <text evidence="4">The sequence shown here is derived from an EMBL/GenBank/DDBJ whole genome shotgun (WGS) entry which is preliminary data.</text>
</comment>
<keyword evidence="2 4" id="KW-0012">Acyltransferase</keyword>
<evidence type="ECO:0000259" key="3">
    <source>
        <dbReference type="PROSITE" id="PS51186"/>
    </source>
</evidence>
<accession>A0ABV6KRV7</accession>
<dbReference type="PANTHER" id="PTHR43420:SF52">
    <property type="entry name" value="N-ACETYLTRANSFERASE YODP"/>
    <property type="match status" value="1"/>
</dbReference>
<evidence type="ECO:0000313" key="5">
    <source>
        <dbReference type="Proteomes" id="UP001589738"/>
    </source>
</evidence>
<dbReference type="SUPFAM" id="SSF55729">
    <property type="entry name" value="Acyl-CoA N-acyltransferases (Nat)"/>
    <property type="match status" value="1"/>
</dbReference>
<gene>
    <name evidence="4" type="ORF">ACFFHF_04415</name>
</gene>
<proteinExistence type="predicted"/>
<sequence>MIKIRLLNENDAEEYKEKRIEALQNHPEAFSSSVEEELEYSLEVHASRLRAVNAYTFGAFEEDKLVGVVTLVTEIKRKLKHRSDIFAMYVTPQVRRHGVGKQLMNAAIEKAKEIGGVEQVYLTVSSNNIAAKNLYESIGFKMIGSDPRAMKIGNTYIGEDLKALYFK</sequence>
<feature type="domain" description="N-acetyltransferase" evidence="3">
    <location>
        <begin position="2"/>
        <end position="162"/>
    </location>
</feature>
<dbReference type="EC" id="2.3.-.-" evidence="4"/>
<dbReference type="GO" id="GO:0016746">
    <property type="term" value="F:acyltransferase activity"/>
    <property type="evidence" value="ECO:0007669"/>
    <property type="project" value="UniProtKB-KW"/>
</dbReference>
<dbReference type="EMBL" id="JBHLUU010000016">
    <property type="protein sequence ID" value="MFC0474541.1"/>
    <property type="molecule type" value="Genomic_DNA"/>
</dbReference>
<dbReference type="Proteomes" id="UP001589738">
    <property type="component" value="Unassembled WGS sequence"/>
</dbReference>
<dbReference type="Pfam" id="PF00583">
    <property type="entry name" value="Acetyltransf_1"/>
    <property type="match status" value="1"/>
</dbReference>
<evidence type="ECO:0000313" key="4">
    <source>
        <dbReference type="EMBL" id="MFC0474541.1"/>
    </source>
</evidence>
<evidence type="ECO:0000256" key="1">
    <source>
        <dbReference type="ARBA" id="ARBA00022679"/>
    </source>
</evidence>
<protein>
    <submittedName>
        <fullName evidence="4">GNAT family N-acetyltransferase</fullName>
        <ecNumber evidence="4">2.3.-.-</ecNumber>
    </submittedName>
</protein>
<reference evidence="4 5" key="1">
    <citation type="submission" date="2024-09" db="EMBL/GenBank/DDBJ databases">
        <authorList>
            <person name="Sun Q."/>
            <person name="Mori K."/>
        </authorList>
    </citation>
    <scope>NUCLEOTIDE SEQUENCE [LARGE SCALE GENOMIC DNA]</scope>
    <source>
        <strain evidence="4 5">CGMCC 1.9126</strain>
    </source>
</reference>
<dbReference type="InterPro" id="IPR016181">
    <property type="entry name" value="Acyl_CoA_acyltransferase"/>
</dbReference>
<organism evidence="4 5">
    <name type="scientific">Robertmurraya beringensis</name>
    <dbReference type="NCBI Taxonomy" id="641660"/>
    <lineage>
        <taxon>Bacteria</taxon>
        <taxon>Bacillati</taxon>
        <taxon>Bacillota</taxon>
        <taxon>Bacilli</taxon>
        <taxon>Bacillales</taxon>
        <taxon>Bacillaceae</taxon>
        <taxon>Robertmurraya</taxon>
    </lineage>
</organism>
<dbReference type="PANTHER" id="PTHR43420">
    <property type="entry name" value="ACETYLTRANSFERASE"/>
    <property type="match status" value="1"/>
</dbReference>
<dbReference type="PROSITE" id="PS51186">
    <property type="entry name" value="GNAT"/>
    <property type="match status" value="1"/>
</dbReference>
<keyword evidence="1 4" id="KW-0808">Transferase</keyword>
<dbReference type="InterPro" id="IPR000182">
    <property type="entry name" value="GNAT_dom"/>
</dbReference>
<keyword evidence="5" id="KW-1185">Reference proteome</keyword>
<dbReference type="InterPro" id="IPR050680">
    <property type="entry name" value="YpeA/RimI_acetyltransf"/>
</dbReference>
<evidence type="ECO:0000256" key="2">
    <source>
        <dbReference type="ARBA" id="ARBA00023315"/>
    </source>
</evidence>
<dbReference type="Gene3D" id="3.40.630.30">
    <property type="match status" value="1"/>
</dbReference>
<name>A0ABV6KRV7_9BACI</name>